<dbReference type="Proteomes" id="UP001291687">
    <property type="component" value="Unassembled WGS sequence"/>
</dbReference>
<protein>
    <submittedName>
        <fullName evidence="1">Uncharacterized protein</fullName>
    </submittedName>
</protein>
<proteinExistence type="predicted"/>
<sequence length="73" mass="8537">MFGKIMDQKIFLLNHVYIFTEVENTLITRLLKPKLERDTADLDIFLLQSTKAWWLACGELINTSNIRAVLKKI</sequence>
<accession>A0ABU5NF19</accession>
<name>A0ABU5NF19_9RICK</name>
<comment type="caution">
    <text evidence="1">The sequence shown here is derived from an EMBL/GenBank/DDBJ whole genome shotgun (WGS) entry which is preliminary data.</text>
</comment>
<dbReference type="EMBL" id="JARJFB010000265">
    <property type="protein sequence ID" value="MEA0971773.1"/>
    <property type="molecule type" value="Genomic_DNA"/>
</dbReference>
<organism evidence="1 2">
    <name type="scientific">Candidatus Megaera venefica</name>
    <dbReference type="NCBI Taxonomy" id="2055910"/>
    <lineage>
        <taxon>Bacteria</taxon>
        <taxon>Pseudomonadati</taxon>
        <taxon>Pseudomonadota</taxon>
        <taxon>Alphaproteobacteria</taxon>
        <taxon>Rickettsiales</taxon>
        <taxon>Rickettsiaceae</taxon>
        <taxon>Candidatus Megaera</taxon>
    </lineage>
</organism>
<gene>
    <name evidence="1" type="ORF">Megvenef_01761</name>
</gene>
<evidence type="ECO:0000313" key="2">
    <source>
        <dbReference type="Proteomes" id="UP001291687"/>
    </source>
</evidence>
<reference evidence="1 2" key="1">
    <citation type="submission" date="2023-03" db="EMBL/GenBank/DDBJ databases">
        <title>Host association and intracellularity evolved multiple times independently in the Rickettsiales.</title>
        <authorList>
            <person name="Castelli M."/>
            <person name="Nardi T."/>
            <person name="Gammuto L."/>
            <person name="Bellinzona G."/>
            <person name="Sabaneyeva E."/>
            <person name="Potekhin A."/>
            <person name="Serra V."/>
            <person name="Petroni G."/>
            <person name="Sassera D."/>
        </authorList>
    </citation>
    <scope>NUCLEOTIDE SEQUENCE [LARGE SCALE GENOMIC DNA]</scope>
    <source>
        <strain evidence="1 2">Sr 2-6</strain>
    </source>
</reference>
<keyword evidence="2" id="KW-1185">Reference proteome</keyword>
<evidence type="ECO:0000313" key="1">
    <source>
        <dbReference type="EMBL" id="MEA0971773.1"/>
    </source>
</evidence>